<dbReference type="GO" id="GO:0005741">
    <property type="term" value="C:mitochondrial outer membrane"/>
    <property type="evidence" value="ECO:0007669"/>
    <property type="project" value="UniProtKB-SubCell"/>
</dbReference>
<keyword evidence="3" id="KW-0677">Repeat</keyword>
<protein>
    <submittedName>
        <fullName evidence="12">7077_t:CDS:1</fullName>
    </submittedName>
</protein>
<evidence type="ECO:0000256" key="1">
    <source>
        <dbReference type="ARBA" id="ARBA00004572"/>
    </source>
</evidence>
<dbReference type="InterPro" id="IPR011990">
    <property type="entry name" value="TPR-like_helical_dom_sf"/>
</dbReference>
<keyword evidence="13" id="KW-1185">Reference proteome</keyword>
<evidence type="ECO:0000256" key="9">
    <source>
        <dbReference type="ARBA" id="ARBA00038030"/>
    </source>
</evidence>
<dbReference type="OrthoDB" id="2942533at2759"/>
<feature type="repeat" description="TPR" evidence="10">
    <location>
        <begin position="424"/>
        <end position="457"/>
    </location>
</feature>
<keyword evidence="2" id="KW-0812">Transmembrane</keyword>
<feature type="compositionally biased region" description="Polar residues" evidence="11">
    <location>
        <begin position="1"/>
        <end position="13"/>
    </location>
</feature>
<evidence type="ECO:0000256" key="5">
    <source>
        <dbReference type="ARBA" id="ARBA00022803"/>
    </source>
</evidence>
<dbReference type="Pfam" id="PF13432">
    <property type="entry name" value="TPR_16"/>
    <property type="match status" value="2"/>
</dbReference>
<keyword evidence="5 10" id="KW-0802">TPR repeat</keyword>
<feature type="repeat" description="TPR" evidence="10">
    <location>
        <begin position="322"/>
        <end position="355"/>
    </location>
</feature>
<feature type="repeat" description="TPR" evidence="10">
    <location>
        <begin position="356"/>
        <end position="389"/>
    </location>
</feature>
<dbReference type="Pfam" id="PF13414">
    <property type="entry name" value="TPR_11"/>
    <property type="match status" value="1"/>
</dbReference>
<dbReference type="EMBL" id="CAJVPJ010000958">
    <property type="protein sequence ID" value="CAG8567728.1"/>
    <property type="molecule type" value="Genomic_DNA"/>
</dbReference>
<comment type="caution">
    <text evidence="12">The sequence shown here is derived from an EMBL/GenBank/DDBJ whole genome shotgun (WGS) entry which is preliminary data.</text>
</comment>
<dbReference type="PANTHER" id="PTHR46208">
    <property type="entry name" value="MITOCHONDRIAL IMPORT RECEPTOR SUBUNIT TOM70"/>
    <property type="match status" value="1"/>
</dbReference>
<reference evidence="12" key="1">
    <citation type="submission" date="2021-06" db="EMBL/GenBank/DDBJ databases">
        <authorList>
            <person name="Kallberg Y."/>
            <person name="Tangrot J."/>
            <person name="Rosling A."/>
        </authorList>
    </citation>
    <scope>NUCLEOTIDE SEQUENCE</scope>
    <source>
        <strain evidence="12">IA702</strain>
    </source>
</reference>
<evidence type="ECO:0000256" key="4">
    <source>
        <dbReference type="ARBA" id="ARBA00022787"/>
    </source>
</evidence>
<dbReference type="SMART" id="SM00028">
    <property type="entry name" value="TPR"/>
    <property type="match status" value="11"/>
</dbReference>
<evidence type="ECO:0000256" key="7">
    <source>
        <dbReference type="ARBA" id="ARBA00023128"/>
    </source>
</evidence>
<evidence type="ECO:0000313" key="12">
    <source>
        <dbReference type="EMBL" id="CAG8567728.1"/>
    </source>
</evidence>
<dbReference type="PANTHER" id="PTHR46208:SF1">
    <property type="entry name" value="MITOCHONDRIAL IMPORT RECEPTOR SUBUNIT TOM70"/>
    <property type="match status" value="1"/>
</dbReference>
<accession>A0A9N9BJA5</accession>
<keyword evidence="8" id="KW-0472">Membrane</keyword>
<evidence type="ECO:0000256" key="3">
    <source>
        <dbReference type="ARBA" id="ARBA00022737"/>
    </source>
</evidence>
<keyword evidence="4" id="KW-1000">Mitochondrion outer membrane</keyword>
<organism evidence="12 13">
    <name type="scientific">Paraglomus occultum</name>
    <dbReference type="NCBI Taxonomy" id="144539"/>
    <lineage>
        <taxon>Eukaryota</taxon>
        <taxon>Fungi</taxon>
        <taxon>Fungi incertae sedis</taxon>
        <taxon>Mucoromycota</taxon>
        <taxon>Glomeromycotina</taxon>
        <taxon>Glomeromycetes</taxon>
        <taxon>Paraglomerales</taxon>
        <taxon>Paraglomeraceae</taxon>
        <taxon>Paraglomus</taxon>
    </lineage>
</organism>
<comment type="subcellular location">
    <subcellularLocation>
        <location evidence="1">Mitochondrion outer membrane</location>
        <topology evidence="1">Single-pass membrane protein</topology>
    </subcellularLocation>
</comment>
<dbReference type="Gene3D" id="1.25.40.10">
    <property type="entry name" value="Tetratricopeptide repeat domain"/>
    <property type="match status" value="2"/>
</dbReference>
<evidence type="ECO:0000256" key="2">
    <source>
        <dbReference type="ARBA" id="ARBA00022692"/>
    </source>
</evidence>
<evidence type="ECO:0000256" key="10">
    <source>
        <dbReference type="PROSITE-ProRule" id="PRU00339"/>
    </source>
</evidence>
<dbReference type="PROSITE" id="PS50005">
    <property type="entry name" value="TPR"/>
    <property type="match status" value="5"/>
</dbReference>
<name>A0A9N9BJA5_9GLOM</name>
<evidence type="ECO:0000256" key="11">
    <source>
        <dbReference type="SAM" id="MobiDB-lite"/>
    </source>
</evidence>
<keyword evidence="6" id="KW-1133">Transmembrane helix</keyword>
<sequence>MSVQSSNYSTNGNAEVATGPSASQNTGAVQSLKTYLSNKDYKFYLCLSATIALVVKNKEDVVEYEKFTAEQIEALPAEKRIDAAQSLKNRGNSAFGAKQYGKAIDLYTAALAFNKDAIYYSNRAACYFHTKQYEKTINDCNEALVIDKHYIKALNRRASAYELTKQHRIALNDYTASCIIENFKTDSSAEAIERLSKLVAQEEAREMMVNRPSRLPSSKYVTRYFDAYGIADKRRRADKSTNGEISLDSENKGEEHYEKAMQYVRQHKWQEAMEAFDKAVELGCSHMAEAYEYRGSFYFLCACTDKALADLNKALELKPDLTRAHLKKATIYMEQNKVEEANSEFETAIRKDPNNPDIYYHRGQVNFVTNKLEDAIKDYEKSIQLYDKYLYTHVQLGLAKYRLGLIEDGYSILEKCLEKFGESPDIHNFLGELCYDLQRFDDALAHFEKAISLGADDAAPYVNKALLCLQKQDPAQAEEFCHKALEIDPESDVALNAMSQIFHTQNKVEEALTYMIRAVDLARTEDELAAALQYVEIAKAQLEFQRNYPERANELNMRRY</sequence>
<dbReference type="GO" id="GO:0030943">
    <property type="term" value="F:mitochondrion targeting sequence binding"/>
    <property type="evidence" value="ECO:0007669"/>
    <property type="project" value="TreeGrafter"/>
</dbReference>
<gene>
    <name evidence="12" type="ORF">POCULU_LOCUS5834</name>
</gene>
<dbReference type="InterPro" id="IPR019734">
    <property type="entry name" value="TPR_rpt"/>
</dbReference>
<dbReference type="AlphaFoldDB" id="A0A9N9BJA5"/>
<dbReference type="GO" id="GO:0008320">
    <property type="term" value="F:protein transmembrane transporter activity"/>
    <property type="evidence" value="ECO:0007669"/>
    <property type="project" value="TreeGrafter"/>
</dbReference>
<comment type="similarity">
    <text evidence="9">Belongs to the Tom70 family.</text>
</comment>
<proteinExistence type="inferred from homology"/>
<feature type="region of interest" description="Disordered" evidence="11">
    <location>
        <begin position="1"/>
        <end position="25"/>
    </location>
</feature>
<evidence type="ECO:0000256" key="6">
    <source>
        <dbReference type="ARBA" id="ARBA00022989"/>
    </source>
</evidence>
<dbReference type="GO" id="GO:0030150">
    <property type="term" value="P:protein import into mitochondrial matrix"/>
    <property type="evidence" value="ECO:0007669"/>
    <property type="project" value="TreeGrafter"/>
</dbReference>
<keyword evidence="7" id="KW-0496">Mitochondrion</keyword>
<dbReference type="GO" id="GO:0045039">
    <property type="term" value="P:protein insertion into mitochondrial inner membrane"/>
    <property type="evidence" value="ECO:0007669"/>
    <property type="project" value="TreeGrafter"/>
</dbReference>
<evidence type="ECO:0000256" key="8">
    <source>
        <dbReference type="ARBA" id="ARBA00023136"/>
    </source>
</evidence>
<dbReference type="SUPFAM" id="SSF48452">
    <property type="entry name" value="TPR-like"/>
    <property type="match status" value="1"/>
</dbReference>
<feature type="repeat" description="TPR" evidence="10">
    <location>
        <begin position="288"/>
        <end position="321"/>
    </location>
</feature>
<feature type="repeat" description="TPR" evidence="10">
    <location>
        <begin position="253"/>
        <end position="286"/>
    </location>
</feature>
<evidence type="ECO:0000313" key="13">
    <source>
        <dbReference type="Proteomes" id="UP000789572"/>
    </source>
</evidence>
<dbReference type="Proteomes" id="UP000789572">
    <property type="component" value="Unassembled WGS sequence"/>
</dbReference>